<gene>
    <name evidence="1" type="ORF">SAMN05421855_1174</name>
</gene>
<dbReference type="RefSeq" id="WP_093145487.1">
    <property type="nucleotide sequence ID" value="NZ_BMWO01000021.1"/>
</dbReference>
<keyword evidence="2" id="KW-1185">Reference proteome</keyword>
<organism evidence="1 2">
    <name type="scientific">Ulvibacter litoralis</name>
    <dbReference type="NCBI Taxonomy" id="227084"/>
    <lineage>
        <taxon>Bacteria</taxon>
        <taxon>Pseudomonadati</taxon>
        <taxon>Bacteroidota</taxon>
        <taxon>Flavobacteriia</taxon>
        <taxon>Flavobacteriales</taxon>
        <taxon>Flavobacteriaceae</taxon>
        <taxon>Ulvibacter</taxon>
    </lineage>
</organism>
<proteinExistence type="predicted"/>
<dbReference type="Proteomes" id="UP000199321">
    <property type="component" value="Unassembled WGS sequence"/>
</dbReference>
<evidence type="ECO:0000313" key="1">
    <source>
        <dbReference type="EMBL" id="SDF25525.1"/>
    </source>
</evidence>
<sequence length="296" mass="34902">MKSHILLFCLLFSFLSCTDKNISGNDKISASQVDTLIYSSRGFNAGHKLKLTSNNNFVDEEYWASCFGGGGLRKVSGTYVTKNGKTVLNPENVDYIEHPSFEDDTIKRSNFSYNSDSLKIKTEYFLIEWRRNKYFLAETEIEIPEFENLPTPKYENDFIRFAQYFNSESRRFKFDGFLYFDNENTCDSLNPKFDYKQIPEKWRKYFLYKPIATEIIKLLNVERVKDKYSDGFYCQVELNKGEKDSVYTGLYFKNKRSRLTIFIDSTSKNKSYTTIYMSKDKNPKNLIGTELRTRWE</sequence>
<dbReference type="PROSITE" id="PS51257">
    <property type="entry name" value="PROKAR_LIPOPROTEIN"/>
    <property type="match status" value="1"/>
</dbReference>
<dbReference type="EMBL" id="FNBA01000017">
    <property type="protein sequence ID" value="SDF25525.1"/>
    <property type="molecule type" value="Genomic_DNA"/>
</dbReference>
<accession>A0A1G7JKZ5</accession>
<dbReference type="OrthoDB" id="1187987at2"/>
<reference evidence="1 2" key="1">
    <citation type="submission" date="2016-10" db="EMBL/GenBank/DDBJ databases">
        <authorList>
            <person name="de Groot N.N."/>
        </authorList>
    </citation>
    <scope>NUCLEOTIDE SEQUENCE [LARGE SCALE GENOMIC DNA]</scope>
    <source>
        <strain evidence="1 2">DSM 16195</strain>
    </source>
</reference>
<evidence type="ECO:0000313" key="2">
    <source>
        <dbReference type="Proteomes" id="UP000199321"/>
    </source>
</evidence>
<name>A0A1G7JKZ5_9FLAO</name>
<dbReference type="AlphaFoldDB" id="A0A1G7JKZ5"/>
<protein>
    <submittedName>
        <fullName evidence="1">Uncharacterized protein</fullName>
    </submittedName>
</protein>